<accession>L7KNE4</accession>
<dbReference type="Proteomes" id="UP000010988">
    <property type="component" value="Unassembled WGS sequence"/>
</dbReference>
<dbReference type="EMBL" id="BANR01000024">
    <property type="protein sequence ID" value="GAC50395.1"/>
    <property type="molecule type" value="Genomic_DNA"/>
</dbReference>
<sequence length="104" mass="11506">MIDLNAILAEALPSTLPTDALEQLAQIAYAELERRTGERIYDTFTLPALKAFEEALDIGNDELTLQILQGECPQYEQIIKEEVERIVSETVVRISALVADGETG</sequence>
<evidence type="ECO:0000313" key="2">
    <source>
        <dbReference type="Proteomes" id="UP000010988"/>
    </source>
</evidence>
<keyword evidence="2" id="KW-1185">Reference proteome</keyword>
<dbReference type="AlphaFoldDB" id="L7KNE4"/>
<evidence type="ECO:0000313" key="1">
    <source>
        <dbReference type="EMBL" id="GAC50395.1"/>
    </source>
</evidence>
<comment type="caution">
    <text evidence="1">The sequence shown here is derived from an EMBL/GenBank/DDBJ whole genome shotgun (WGS) entry which is preliminary data.</text>
</comment>
<dbReference type="Pfam" id="PF18908">
    <property type="entry name" value="DUF5663"/>
    <property type="match status" value="1"/>
</dbReference>
<dbReference type="RefSeq" id="WP_005178123.1">
    <property type="nucleotide sequence ID" value="NZ_BANR01000024.1"/>
</dbReference>
<dbReference type="InterPro" id="IPR043722">
    <property type="entry name" value="DUF5663"/>
</dbReference>
<gene>
    <name evidence="1" type="ORF">GOACH_24_00160</name>
</gene>
<protein>
    <submittedName>
        <fullName evidence="1">Uncharacterized protein</fullName>
    </submittedName>
</protein>
<proteinExistence type="predicted"/>
<organism evidence="1 2">
    <name type="scientific">Gordonia aichiensis NBRC 108223</name>
    <dbReference type="NCBI Taxonomy" id="1220583"/>
    <lineage>
        <taxon>Bacteria</taxon>
        <taxon>Bacillati</taxon>
        <taxon>Actinomycetota</taxon>
        <taxon>Actinomycetes</taxon>
        <taxon>Mycobacteriales</taxon>
        <taxon>Gordoniaceae</taxon>
        <taxon>Gordonia</taxon>
    </lineage>
</organism>
<name>L7KNE4_9ACTN</name>
<reference evidence="1 2" key="1">
    <citation type="submission" date="2012-12" db="EMBL/GenBank/DDBJ databases">
        <title>Whole genome shotgun sequence of Gordonia aichiensis NBRC 108223.</title>
        <authorList>
            <person name="Isaki-Nakamura S."/>
            <person name="Hosoyama A."/>
            <person name="Tsuchikane K."/>
            <person name="Ando Y."/>
            <person name="Baba S."/>
            <person name="Ohji S."/>
            <person name="Hamada M."/>
            <person name="Tamura T."/>
            <person name="Yamazoe A."/>
            <person name="Yamazaki S."/>
            <person name="Fujita N."/>
        </authorList>
    </citation>
    <scope>NUCLEOTIDE SEQUENCE [LARGE SCALE GENOMIC DNA]</scope>
    <source>
        <strain evidence="1 2">NBRC 108223</strain>
    </source>
</reference>